<evidence type="ECO:0000256" key="2">
    <source>
        <dbReference type="SAM" id="MobiDB-lite"/>
    </source>
</evidence>
<feature type="compositionally biased region" description="Polar residues" evidence="2">
    <location>
        <begin position="253"/>
        <end position="262"/>
    </location>
</feature>
<keyword evidence="5" id="KW-1185">Reference proteome</keyword>
<feature type="non-terminal residue" evidence="4">
    <location>
        <position position="481"/>
    </location>
</feature>
<feature type="region of interest" description="Disordered" evidence="2">
    <location>
        <begin position="46"/>
        <end position="103"/>
    </location>
</feature>
<dbReference type="SMART" id="SM00054">
    <property type="entry name" value="EFh"/>
    <property type="match status" value="2"/>
</dbReference>
<gene>
    <name evidence="4" type="primary">petA</name>
    <name evidence="4" type="ORF">SNEC2469_LOCUS17863</name>
</gene>
<feature type="non-terminal residue" evidence="4">
    <location>
        <position position="1"/>
    </location>
</feature>
<dbReference type="EMBL" id="CAJNJA010029743">
    <property type="protein sequence ID" value="CAE7633663.1"/>
    <property type="molecule type" value="Genomic_DNA"/>
</dbReference>
<sequence length="481" mass="53440">SRLPAVALGLSLYKIDDKVRSDDSTQSVAQDEEALWQAQTTTCWTAGDSRFSDGATRPASRASAVPEIAKEGPSVRVSLRKQKRQSLKPRHDFRARQLPEAPRLEGDVSLLQTALSQPPQPLQPAQQPQRGSPDEGQKSQGPEPDPKEKVGNKYRTRFSTRRRSSTSGGKALAARTTPVGGWYSPIPVVTRRVSVLYEAASKADAENAAKGLSADANSARKEPHAGHVHGHAHGHAHGHVHGHAHGHAGQRHPGQQGSKGPANELQTLGLTMHVKEAPQYEDEKPPDRVSGLAKQLRIPLDILKQAYEVFDDICMTPDHPMSQKGKRTNKRGEVVEEDFDVFQDGELNIDGFARVLCKLIGCNSTSELPDGLVQRNFRDADGNSTKSVSFLEFAFWYSRHGFMENMLLTTAQLEVRELARKYNMPVIEVEQYKKKFDFFDEDRSGYIEYSEFENLLNQLVKVPASCEFPPGRVKQLMPELR</sequence>
<keyword evidence="1" id="KW-0106">Calcium</keyword>
<protein>
    <submittedName>
        <fullName evidence="4">PetA protein</fullName>
    </submittedName>
</protein>
<feature type="region of interest" description="Disordered" evidence="2">
    <location>
        <begin position="116"/>
        <end position="178"/>
    </location>
</feature>
<dbReference type="SUPFAM" id="SSF47473">
    <property type="entry name" value="EF-hand"/>
    <property type="match status" value="1"/>
</dbReference>
<reference evidence="4" key="1">
    <citation type="submission" date="2021-02" db="EMBL/GenBank/DDBJ databases">
        <authorList>
            <person name="Dougan E. K."/>
            <person name="Rhodes N."/>
            <person name="Thang M."/>
            <person name="Chan C."/>
        </authorList>
    </citation>
    <scope>NUCLEOTIDE SEQUENCE</scope>
</reference>
<evidence type="ECO:0000313" key="5">
    <source>
        <dbReference type="Proteomes" id="UP000601435"/>
    </source>
</evidence>
<evidence type="ECO:0000256" key="1">
    <source>
        <dbReference type="ARBA" id="ARBA00022837"/>
    </source>
</evidence>
<feature type="compositionally biased region" description="Basic residues" evidence="2">
    <location>
        <begin position="152"/>
        <end position="164"/>
    </location>
</feature>
<dbReference type="Gene3D" id="1.10.238.10">
    <property type="entry name" value="EF-hand"/>
    <property type="match status" value="2"/>
</dbReference>
<feature type="region of interest" description="Disordered" evidence="2">
    <location>
        <begin position="211"/>
        <end position="262"/>
    </location>
</feature>
<dbReference type="PROSITE" id="PS50222">
    <property type="entry name" value="EF_HAND_2"/>
    <property type="match status" value="1"/>
</dbReference>
<dbReference type="InterPro" id="IPR002048">
    <property type="entry name" value="EF_hand_dom"/>
</dbReference>
<dbReference type="OrthoDB" id="434897at2759"/>
<accession>A0A812VI49</accession>
<dbReference type="GO" id="GO:0005509">
    <property type="term" value="F:calcium ion binding"/>
    <property type="evidence" value="ECO:0007669"/>
    <property type="project" value="InterPro"/>
</dbReference>
<name>A0A812VI49_9DINO</name>
<organism evidence="4 5">
    <name type="scientific">Symbiodinium necroappetens</name>
    <dbReference type="NCBI Taxonomy" id="1628268"/>
    <lineage>
        <taxon>Eukaryota</taxon>
        <taxon>Sar</taxon>
        <taxon>Alveolata</taxon>
        <taxon>Dinophyceae</taxon>
        <taxon>Suessiales</taxon>
        <taxon>Symbiodiniaceae</taxon>
        <taxon>Symbiodinium</taxon>
    </lineage>
</organism>
<evidence type="ECO:0000313" key="4">
    <source>
        <dbReference type="EMBL" id="CAE7633663.1"/>
    </source>
</evidence>
<evidence type="ECO:0000259" key="3">
    <source>
        <dbReference type="PROSITE" id="PS50222"/>
    </source>
</evidence>
<dbReference type="InterPro" id="IPR018247">
    <property type="entry name" value="EF_Hand_1_Ca_BS"/>
</dbReference>
<feature type="compositionally biased region" description="Basic residues" evidence="2">
    <location>
        <begin position="78"/>
        <end position="88"/>
    </location>
</feature>
<feature type="compositionally biased region" description="Low complexity" evidence="2">
    <location>
        <begin position="116"/>
        <end position="129"/>
    </location>
</feature>
<dbReference type="InterPro" id="IPR011992">
    <property type="entry name" value="EF-hand-dom_pair"/>
</dbReference>
<dbReference type="Proteomes" id="UP000601435">
    <property type="component" value="Unassembled WGS sequence"/>
</dbReference>
<dbReference type="PROSITE" id="PS00018">
    <property type="entry name" value="EF_HAND_1"/>
    <property type="match status" value="2"/>
</dbReference>
<feature type="compositionally biased region" description="Basic residues" evidence="2">
    <location>
        <begin position="226"/>
        <end position="250"/>
    </location>
</feature>
<feature type="compositionally biased region" description="Basic and acidic residues" evidence="2">
    <location>
        <begin position="89"/>
        <end position="103"/>
    </location>
</feature>
<feature type="domain" description="EF-hand" evidence="3">
    <location>
        <begin position="427"/>
        <end position="462"/>
    </location>
</feature>
<comment type="caution">
    <text evidence="4">The sequence shown here is derived from an EMBL/GenBank/DDBJ whole genome shotgun (WGS) entry which is preliminary data.</text>
</comment>
<proteinExistence type="predicted"/>
<dbReference type="AlphaFoldDB" id="A0A812VI49"/>